<protein>
    <recommendedName>
        <fullName evidence="3">Cleavage and polyadenylation specificity factor subunit 5</fullName>
    </recommendedName>
</protein>
<dbReference type="Pfam" id="PF13869">
    <property type="entry name" value="NUDIX_2"/>
    <property type="match status" value="1"/>
</dbReference>
<accession>A0A4P9X3G0</accession>
<dbReference type="GO" id="GO:0003729">
    <property type="term" value="F:mRNA binding"/>
    <property type="evidence" value="ECO:0007669"/>
    <property type="project" value="InterPro"/>
</dbReference>
<dbReference type="Proteomes" id="UP000274922">
    <property type="component" value="Unassembled WGS sequence"/>
</dbReference>
<gene>
    <name evidence="1" type="ORF">CXG81DRAFT_14347</name>
</gene>
<dbReference type="STRING" id="1555241.A0A4P9X3G0"/>
<reference evidence="2" key="1">
    <citation type="journal article" date="2018" name="Nat. Microbiol.">
        <title>Leveraging single-cell genomics to expand the fungal tree of life.</title>
        <authorList>
            <person name="Ahrendt S.R."/>
            <person name="Quandt C.A."/>
            <person name="Ciobanu D."/>
            <person name="Clum A."/>
            <person name="Salamov A."/>
            <person name="Andreopoulos B."/>
            <person name="Cheng J.F."/>
            <person name="Woyke T."/>
            <person name="Pelin A."/>
            <person name="Henrissat B."/>
            <person name="Reynolds N.K."/>
            <person name="Benny G.L."/>
            <person name="Smith M.E."/>
            <person name="James T.Y."/>
            <person name="Grigoriev I.V."/>
        </authorList>
    </citation>
    <scope>NUCLEOTIDE SEQUENCE [LARGE SCALE GENOMIC DNA]</scope>
    <source>
        <strain evidence="2">ATCC 52028</strain>
    </source>
</reference>
<evidence type="ECO:0008006" key="3">
    <source>
        <dbReference type="Google" id="ProtNLM"/>
    </source>
</evidence>
<dbReference type="InterPro" id="IPR016706">
    <property type="entry name" value="Cleav_polyA_spec_factor_su5"/>
</dbReference>
<dbReference type="Gene3D" id="3.90.79.10">
    <property type="entry name" value="Nucleoside Triphosphate Pyrophosphohydrolase"/>
    <property type="match status" value="1"/>
</dbReference>
<evidence type="ECO:0000313" key="1">
    <source>
        <dbReference type="EMBL" id="RKO99550.1"/>
    </source>
</evidence>
<evidence type="ECO:0000313" key="2">
    <source>
        <dbReference type="Proteomes" id="UP000274922"/>
    </source>
</evidence>
<dbReference type="EMBL" id="ML014277">
    <property type="protein sequence ID" value="RKO99550.1"/>
    <property type="molecule type" value="Genomic_DNA"/>
</dbReference>
<organism evidence="1 2">
    <name type="scientific">Caulochytrium protostelioides</name>
    <dbReference type="NCBI Taxonomy" id="1555241"/>
    <lineage>
        <taxon>Eukaryota</taxon>
        <taxon>Fungi</taxon>
        <taxon>Fungi incertae sedis</taxon>
        <taxon>Chytridiomycota</taxon>
        <taxon>Chytridiomycota incertae sedis</taxon>
        <taxon>Chytridiomycetes</taxon>
        <taxon>Caulochytriales</taxon>
        <taxon>Caulochytriaceae</taxon>
        <taxon>Caulochytrium</taxon>
    </lineage>
</organism>
<dbReference type="GO" id="GO:0005849">
    <property type="term" value="C:mRNA cleavage factor complex"/>
    <property type="evidence" value="ECO:0007669"/>
    <property type="project" value="InterPro"/>
</dbReference>
<dbReference type="AlphaFoldDB" id="A0A4P9X3G0"/>
<name>A0A4P9X3G0_9FUNG</name>
<sequence length="166" mass="18017">MPRVQAQAVMLVHGHRHPHVLLLRDAQQTYHLPRVLLKPGEDEIHALRAYLSTALAPSPPADRAVDHAAAPKAADDAWEVGELLATWWRPTAMAPLVPYVPAHVTKPVEKVRMYLIMLPPRKALSAPPGGALVAVGLHDITPAYGPEIVALPALLSRFDLVCQGTN</sequence>
<keyword evidence="2" id="KW-1185">Reference proteome</keyword>
<dbReference type="PANTHER" id="PTHR13047">
    <property type="entry name" value="PRE-MRNA CLEAVAGE FACTOR IM, 25KD SUBUNIT"/>
    <property type="match status" value="1"/>
</dbReference>
<dbReference type="GO" id="GO:0031124">
    <property type="term" value="P:mRNA 3'-end processing"/>
    <property type="evidence" value="ECO:0007669"/>
    <property type="project" value="InterPro"/>
</dbReference>
<dbReference type="OrthoDB" id="277288at2759"/>
<proteinExistence type="predicted"/>